<dbReference type="InterPro" id="IPR008927">
    <property type="entry name" value="6-PGluconate_DH-like_C_sf"/>
</dbReference>
<dbReference type="InterPro" id="IPR036291">
    <property type="entry name" value="NAD(P)-bd_dom_sf"/>
</dbReference>
<dbReference type="GO" id="GO:0004735">
    <property type="term" value="F:pyrroline-5-carboxylate reductase activity"/>
    <property type="evidence" value="ECO:0007669"/>
    <property type="project" value="InterPro"/>
</dbReference>
<reference evidence="7" key="1">
    <citation type="journal article" date="2012" name="PLoS Genet.">
        <title>Comparative analysis of the genomes of two field isolates of the rice blast fungus Magnaporthe oryzae.</title>
        <authorList>
            <person name="Xue M."/>
            <person name="Yang J."/>
            <person name="Li Z."/>
            <person name="Hu S."/>
            <person name="Yao N."/>
            <person name="Dean R.A."/>
            <person name="Zhao W."/>
            <person name="Shen M."/>
            <person name="Zhang H."/>
            <person name="Li C."/>
            <person name="Liu L."/>
            <person name="Cao L."/>
            <person name="Xu X."/>
            <person name="Xing Y."/>
            <person name="Hsiang T."/>
            <person name="Zhang Z."/>
            <person name="Xu J.R."/>
            <person name="Peng Y.L."/>
        </authorList>
    </citation>
    <scope>NUCLEOTIDE SEQUENCE</scope>
    <source>
        <strain evidence="7">Y34</strain>
    </source>
</reference>
<comment type="similarity">
    <text evidence="1">Belongs to the pyrroline-5-carboxylate reductase family.</text>
</comment>
<accession>A0AA97PQX4</accession>
<evidence type="ECO:0000256" key="4">
    <source>
        <dbReference type="PIRSR" id="PIRSR000193-1"/>
    </source>
</evidence>
<evidence type="ECO:0000256" key="3">
    <source>
        <dbReference type="ARBA" id="ARBA00023002"/>
    </source>
</evidence>
<dbReference type="EMBL" id="JH793555">
    <property type="protein sequence ID" value="ELQ43786.1"/>
    <property type="molecule type" value="Genomic_DNA"/>
</dbReference>
<dbReference type="Proteomes" id="UP000011086">
    <property type="component" value="Unassembled WGS sequence"/>
</dbReference>
<name>A0AA97PQX4_PYRO3</name>
<dbReference type="HAMAP" id="MF_01925">
    <property type="entry name" value="P5C_reductase"/>
    <property type="match status" value="1"/>
</dbReference>
<evidence type="ECO:0000313" key="7">
    <source>
        <dbReference type="EMBL" id="ELQ43786.1"/>
    </source>
</evidence>
<dbReference type="Pfam" id="PF14748">
    <property type="entry name" value="P5CR_dimer"/>
    <property type="match status" value="1"/>
</dbReference>
<proteinExistence type="inferred from homology"/>
<dbReference type="PANTHER" id="PTHR11645:SF0">
    <property type="entry name" value="PYRROLINE-5-CARBOXYLATE REDUCTASE 3"/>
    <property type="match status" value="1"/>
</dbReference>
<organism evidence="7">
    <name type="scientific">Pyricularia oryzae (strain Y34)</name>
    <name type="common">Rice blast fungus</name>
    <name type="synonym">Magnaporthe oryzae</name>
    <dbReference type="NCBI Taxonomy" id="1143189"/>
    <lineage>
        <taxon>Eukaryota</taxon>
        <taxon>Fungi</taxon>
        <taxon>Dikarya</taxon>
        <taxon>Ascomycota</taxon>
        <taxon>Pezizomycotina</taxon>
        <taxon>Sordariomycetes</taxon>
        <taxon>Sordariomycetidae</taxon>
        <taxon>Magnaporthales</taxon>
        <taxon>Pyriculariaceae</taxon>
        <taxon>Pyricularia</taxon>
    </lineage>
</organism>
<evidence type="ECO:0000256" key="1">
    <source>
        <dbReference type="ARBA" id="ARBA00005525"/>
    </source>
</evidence>
<dbReference type="InterPro" id="IPR000304">
    <property type="entry name" value="Pyrroline-COOH_reductase"/>
</dbReference>
<dbReference type="FunFam" id="1.10.3730.10:FF:000001">
    <property type="entry name" value="Pyrroline-5-carboxylate reductase"/>
    <property type="match status" value="1"/>
</dbReference>
<dbReference type="AlphaFoldDB" id="A0AA97PQX4"/>
<evidence type="ECO:0000256" key="2">
    <source>
        <dbReference type="ARBA" id="ARBA00022857"/>
    </source>
</evidence>
<feature type="domain" description="Pyrroline-5-carboxylate reductase catalytic N-terminal" evidence="5">
    <location>
        <begin position="7"/>
        <end position="104"/>
    </location>
</feature>
<dbReference type="SUPFAM" id="SSF48179">
    <property type="entry name" value="6-phosphogluconate dehydrogenase C-terminal domain-like"/>
    <property type="match status" value="1"/>
</dbReference>
<dbReference type="Pfam" id="PF03807">
    <property type="entry name" value="F420_oxidored"/>
    <property type="match status" value="1"/>
</dbReference>
<dbReference type="SUPFAM" id="SSF51735">
    <property type="entry name" value="NAD(P)-binding Rossmann-fold domains"/>
    <property type="match status" value="1"/>
</dbReference>
<gene>
    <name evidence="7" type="ORF">OOU_Y34scaffold00129g5</name>
</gene>
<protein>
    <submittedName>
        <fullName evidence="7">Pyrroline-5-carboxylate reductase</fullName>
    </submittedName>
</protein>
<evidence type="ECO:0000259" key="5">
    <source>
        <dbReference type="Pfam" id="PF03807"/>
    </source>
</evidence>
<feature type="domain" description="Pyrroline-5-carboxylate reductase dimerisation" evidence="6">
    <location>
        <begin position="187"/>
        <end position="291"/>
    </location>
</feature>
<dbReference type="GO" id="GO:0055129">
    <property type="term" value="P:L-proline biosynthetic process"/>
    <property type="evidence" value="ECO:0007669"/>
    <property type="project" value="TreeGrafter"/>
</dbReference>
<evidence type="ECO:0000259" key="6">
    <source>
        <dbReference type="Pfam" id="PF14748"/>
    </source>
</evidence>
<dbReference type="PIRSF" id="PIRSF000193">
    <property type="entry name" value="Pyrrol-5-carb_rd"/>
    <property type="match status" value="1"/>
</dbReference>
<feature type="binding site" evidence="4">
    <location>
        <begin position="10"/>
        <end position="15"/>
    </location>
    <ligand>
        <name>NADP(+)</name>
        <dbReference type="ChEBI" id="CHEBI:58349"/>
    </ligand>
</feature>
<dbReference type="InterPro" id="IPR028939">
    <property type="entry name" value="P5C_Rdtase_cat_N"/>
</dbReference>
<sequence length="299" mass="31473">MSAPDRLTFIGGGHLAQAVLSGIYSSGTAWKDSCAVAITARRPEHAAQLRRRYPLALATTDNLHPRIWAADDRGADPDHHHHHVVFICTRPAEVPQVCREIAGALAALRAAARPTVVTMCPGVSVAQLLSWLPRGTPVVRSMPNLPVTRRQGATALFPSADAVGGSVELVAAVLGLVSPAVSVLPEESLLDVAASVSGSAPAYFYYLIESLVSAAEARGMSAETARSLVVQSCLGSGVLARDSDKPVRVLREEVCVPGGSTEKAVAHLMDKGLPDIVLGAVDRSLKANREMGCVRDEQV</sequence>
<dbReference type="Gene3D" id="3.40.50.720">
    <property type="entry name" value="NAD(P)-binding Rossmann-like Domain"/>
    <property type="match status" value="1"/>
</dbReference>
<dbReference type="PANTHER" id="PTHR11645">
    <property type="entry name" value="PYRROLINE-5-CARBOXYLATE REDUCTASE"/>
    <property type="match status" value="1"/>
</dbReference>
<dbReference type="Gene3D" id="1.10.3730.10">
    <property type="entry name" value="ProC C-terminal domain-like"/>
    <property type="match status" value="1"/>
</dbReference>
<keyword evidence="2 4" id="KW-0521">NADP</keyword>
<dbReference type="InterPro" id="IPR029036">
    <property type="entry name" value="P5CR_dimer"/>
</dbReference>
<keyword evidence="3" id="KW-0560">Oxidoreductase</keyword>